<proteinExistence type="predicted"/>
<comment type="caution">
    <text evidence="1">The sequence shown here is derived from an EMBL/GenBank/DDBJ whole genome shotgun (WGS) entry which is preliminary data.</text>
</comment>
<evidence type="ECO:0000313" key="2">
    <source>
        <dbReference type="Proteomes" id="UP000535954"/>
    </source>
</evidence>
<dbReference type="AlphaFoldDB" id="A0A7Y1M7V5"/>
<gene>
    <name evidence="1" type="ORF">HBO13_29900</name>
</gene>
<dbReference type="RefSeq" id="WP_102623987.1">
    <property type="nucleotide sequence ID" value="NZ_JAAQYH010000023.1"/>
</dbReference>
<organism evidence="1 2">
    <name type="scientific">Pseudomonas lactis</name>
    <dbReference type="NCBI Taxonomy" id="1615674"/>
    <lineage>
        <taxon>Bacteria</taxon>
        <taxon>Pseudomonadati</taxon>
        <taxon>Pseudomonadota</taxon>
        <taxon>Gammaproteobacteria</taxon>
        <taxon>Pseudomonadales</taxon>
        <taxon>Pseudomonadaceae</taxon>
        <taxon>Pseudomonas</taxon>
    </lineage>
</organism>
<evidence type="ECO:0000313" key="1">
    <source>
        <dbReference type="EMBL" id="NNA76851.1"/>
    </source>
</evidence>
<protein>
    <recommendedName>
        <fullName evidence="3">Type II toxin-antitoxin system RnlB family antitoxin</fullName>
    </recommendedName>
</protein>
<accession>A0A7Y1M7V5</accession>
<dbReference type="Pfam" id="PF15933">
    <property type="entry name" value="RnlB_antitoxin"/>
    <property type="match status" value="1"/>
</dbReference>
<evidence type="ECO:0008006" key="3">
    <source>
        <dbReference type="Google" id="ProtNLM"/>
    </source>
</evidence>
<dbReference type="EMBL" id="JAAQYH010000023">
    <property type="protein sequence ID" value="NNA76851.1"/>
    <property type="molecule type" value="Genomic_DNA"/>
</dbReference>
<dbReference type="InterPro" id="IPR031834">
    <property type="entry name" value="RnlB/LsoB_antitoxin"/>
</dbReference>
<sequence>MKSDYLVSTELPNSLGVSAFILAANYHSPFECLEEISQELDRQSVKGAVVFDLLLANGTKINRYFLAQFDGKKFAIDSIQEASMEYMSFSKVSAEMLKRSAKLIDDVLLTPAMKFAVRRGIPF</sequence>
<reference evidence="1 2" key="1">
    <citation type="journal article" date="2020" name="Front. Microbiol.">
        <title>Genetic Organization of the aprX-lipA2 Operon Affects the Proteolytic Potential of Pseudomonas Species in Milk.</title>
        <authorList>
            <person name="Maier C."/>
            <person name="Huptas C."/>
            <person name="von Neubeck M."/>
            <person name="Scherer S."/>
            <person name="Wenning M."/>
            <person name="Lucking G."/>
        </authorList>
    </citation>
    <scope>NUCLEOTIDE SEQUENCE [LARGE SCALE GENOMIC DNA]</scope>
    <source>
        <strain evidence="1 2">WS 5405</strain>
    </source>
</reference>
<dbReference type="Proteomes" id="UP000535954">
    <property type="component" value="Unassembled WGS sequence"/>
</dbReference>
<name>A0A7Y1M7V5_9PSED</name>